<keyword evidence="2" id="KW-1185">Reference proteome</keyword>
<dbReference type="Pfam" id="PF04338">
    <property type="entry name" value="DUF481"/>
    <property type="match status" value="1"/>
</dbReference>
<dbReference type="STRING" id="415747.SAMN03097708_01343"/>
<accession>A0A1G5Q4H7</accession>
<evidence type="ECO:0000313" key="2">
    <source>
        <dbReference type="Proteomes" id="UP000199648"/>
    </source>
</evidence>
<proteinExistence type="predicted"/>
<gene>
    <name evidence="1" type="ORF">SAMN03097708_01343</name>
</gene>
<dbReference type="EMBL" id="FMWD01000003">
    <property type="protein sequence ID" value="SCZ56360.1"/>
    <property type="molecule type" value="Genomic_DNA"/>
</dbReference>
<evidence type="ECO:0000313" key="1">
    <source>
        <dbReference type="EMBL" id="SCZ56360.1"/>
    </source>
</evidence>
<dbReference type="AlphaFoldDB" id="A0A1G5Q4H7"/>
<protein>
    <submittedName>
        <fullName evidence="1">Putative salt-induced outer membrane protein</fullName>
    </submittedName>
</protein>
<dbReference type="InterPro" id="IPR007433">
    <property type="entry name" value="DUF481"/>
</dbReference>
<name>A0A1G5Q4H7_9GAMM</name>
<organism evidence="1 2">
    <name type="scientific">Thiohalomonas denitrificans</name>
    <dbReference type="NCBI Taxonomy" id="415747"/>
    <lineage>
        <taxon>Bacteria</taxon>
        <taxon>Pseudomonadati</taxon>
        <taxon>Pseudomonadota</taxon>
        <taxon>Gammaproteobacteria</taxon>
        <taxon>Thiohalomonadales</taxon>
        <taxon>Thiohalomonadaceae</taxon>
        <taxon>Thiohalomonas</taxon>
    </lineage>
</organism>
<dbReference type="Proteomes" id="UP000199648">
    <property type="component" value="Unassembled WGS sequence"/>
</dbReference>
<reference evidence="1 2" key="1">
    <citation type="submission" date="2016-10" db="EMBL/GenBank/DDBJ databases">
        <authorList>
            <person name="de Groot N.N."/>
        </authorList>
    </citation>
    <scope>NUCLEOTIDE SEQUENCE [LARGE SCALE GENOMIC DNA]</scope>
    <source>
        <strain evidence="1 2">HLD2</strain>
    </source>
</reference>
<sequence>MRAGVFLVLGAAQASWAQEAGTGSSGGWSGEAEVGFMATSGNSETESFNARVVLQNELFPWRHDSRLETLRSSDEDQTTAERYLFAHKTDYRFDENSYLFGTLRYEDDRFSGYDYRVSETVGYGRRVYETPDLSLDLEAGIGGRHSLLETSDERDDELIVRGAGSLEWEISPFARFTEELFIESGDENTFTESISALKLKINGNLATKLSYTVRHSSDVPEDTENTDTIVAVTLVLDFE</sequence>